<keyword evidence="1" id="KW-1133">Transmembrane helix</keyword>
<evidence type="ECO:0000259" key="4">
    <source>
        <dbReference type="PROSITE" id="PS50883"/>
    </source>
</evidence>
<dbReference type="SUPFAM" id="SSF141868">
    <property type="entry name" value="EAL domain-like"/>
    <property type="match status" value="1"/>
</dbReference>
<evidence type="ECO:0000259" key="2">
    <source>
        <dbReference type="PROSITE" id="PS50112"/>
    </source>
</evidence>
<organism evidence="6 7">
    <name type="scientific">Bacillus kandeliae</name>
    <dbReference type="NCBI Taxonomy" id="3129297"/>
    <lineage>
        <taxon>Bacteria</taxon>
        <taxon>Bacillati</taxon>
        <taxon>Bacillota</taxon>
        <taxon>Bacilli</taxon>
        <taxon>Bacillales</taxon>
        <taxon>Bacillaceae</taxon>
        <taxon>Bacillus</taxon>
    </lineage>
</organism>
<feature type="domain" description="GGDEF" evidence="5">
    <location>
        <begin position="431"/>
        <end position="566"/>
    </location>
</feature>
<dbReference type="Proteomes" id="UP001387364">
    <property type="component" value="Chromosome"/>
</dbReference>
<evidence type="ECO:0000259" key="3">
    <source>
        <dbReference type="PROSITE" id="PS50113"/>
    </source>
</evidence>
<dbReference type="InterPro" id="IPR043128">
    <property type="entry name" value="Rev_trsase/Diguanyl_cyclase"/>
</dbReference>
<dbReference type="NCBIfam" id="TIGR00229">
    <property type="entry name" value="sensory_box"/>
    <property type="match status" value="1"/>
</dbReference>
<dbReference type="Pfam" id="PF00990">
    <property type="entry name" value="GGDEF"/>
    <property type="match status" value="1"/>
</dbReference>
<dbReference type="InterPro" id="IPR029787">
    <property type="entry name" value="Nucleotide_cyclase"/>
</dbReference>
<dbReference type="SMART" id="SM00086">
    <property type="entry name" value="PAC"/>
    <property type="match status" value="1"/>
</dbReference>
<dbReference type="CDD" id="cd01948">
    <property type="entry name" value="EAL"/>
    <property type="match status" value="1"/>
</dbReference>
<keyword evidence="7" id="KW-1185">Reference proteome</keyword>
<dbReference type="EMBL" id="CP147404">
    <property type="protein sequence ID" value="WXB93753.1"/>
    <property type="molecule type" value="Genomic_DNA"/>
</dbReference>
<dbReference type="InterPro" id="IPR052155">
    <property type="entry name" value="Biofilm_reg_signaling"/>
</dbReference>
<keyword evidence="1" id="KW-0472">Membrane</keyword>
<dbReference type="PANTHER" id="PTHR44757:SF2">
    <property type="entry name" value="BIOFILM ARCHITECTURE MAINTENANCE PROTEIN MBAA"/>
    <property type="match status" value="1"/>
</dbReference>
<dbReference type="NCBIfam" id="TIGR00254">
    <property type="entry name" value="GGDEF"/>
    <property type="match status" value="1"/>
</dbReference>
<dbReference type="SMART" id="SM00267">
    <property type="entry name" value="GGDEF"/>
    <property type="match status" value="1"/>
</dbReference>
<feature type="transmembrane region" description="Helical" evidence="1">
    <location>
        <begin position="210"/>
        <end position="229"/>
    </location>
</feature>
<feature type="transmembrane region" description="Helical" evidence="1">
    <location>
        <begin position="181"/>
        <end position="198"/>
    </location>
</feature>
<dbReference type="InterPro" id="IPR035965">
    <property type="entry name" value="PAS-like_dom_sf"/>
</dbReference>
<evidence type="ECO:0000313" key="6">
    <source>
        <dbReference type="EMBL" id="WXB93753.1"/>
    </source>
</evidence>
<dbReference type="InterPro" id="IPR000160">
    <property type="entry name" value="GGDEF_dom"/>
</dbReference>
<dbReference type="PROSITE" id="PS50113">
    <property type="entry name" value="PAC"/>
    <property type="match status" value="1"/>
</dbReference>
<dbReference type="Gene3D" id="3.30.450.20">
    <property type="entry name" value="PAS domain"/>
    <property type="match status" value="1"/>
</dbReference>
<reference evidence="6 7" key="1">
    <citation type="submission" date="2024-02" db="EMBL/GenBank/DDBJ databases">
        <title>Seven novel Bacillus-like species.</title>
        <authorList>
            <person name="Liu G."/>
        </authorList>
    </citation>
    <scope>NUCLEOTIDE SEQUENCE [LARGE SCALE GENOMIC DNA]</scope>
    <source>
        <strain evidence="6 7">FJAT-52991</strain>
    </source>
</reference>
<feature type="transmembrane region" description="Helical" evidence="1">
    <location>
        <begin position="74"/>
        <end position="91"/>
    </location>
</feature>
<feature type="domain" description="PAS" evidence="2">
    <location>
        <begin position="277"/>
        <end position="314"/>
    </location>
</feature>
<dbReference type="Pfam" id="PF17159">
    <property type="entry name" value="MASE3"/>
    <property type="match status" value="1"/>
</dbReference>
<dbReference type="InterPro" id="IPR033425">
    <property type="entry name" value="MASE3"/>
</dbReference>
<dbReference type="PROSITE" id="PS50112">
    <property type="entry name" value="PAS"/>
    <property type="match status" value="1"/>
</dbReference>
<sequence>MSRKQAIRSIILLMGGLLSIVILYQLSKTNQNFFIVNSFLSFHMALELLSIAIAFSISLQGWLIFPHTLSRHRLFISAAFLSIGLFDLFHVLTYEGMPFFLIESSSHNATWFWLISRFTLAISLLTIFSQEDKRINKNFRNYTFLIFVLYSLVISFVIITSSEKLPLLIIEGVGLTPLKRGIEYFICFLFLCTIIFIFKRHPKDKKKEYFPLIIALSLSLFSELLFTLYNHVYDWMNLLGHLFKMTSYYFFLKGIYITTIESPYLEQKQIQKALEKSKHRLNTIVNMVPTGITITDTEGKQLFVNDAAKKILGIFSYDQIHPSRFKTLAGKPYPEHKQAIHQVKSTGKSVYDVIYKLEQLDGQYRILSINAAPIFDEKQEIIQIIHSITDMTEQIEAQHKVNFLAYYDELTGLPNRFYLKKQLSDRIESGHTFCLFVINLNRFKHINESLGRQIGDLFLIEASERLKTLVSEHDATVVRLTGDEFAILCDECDTQDRQKMERLAYKIVNLFQTPMISKGLKMRITVTVGVTVSMKATDTEQILNQAIMAISEARKNNRSIAIYKSDMEQKAYEQLVLEHDLSQAIERKQLSLYYQPQIDLQTGKLVGAEALIRWEHPEKGMISPATFIPLAEHTGLILPIGTWVIEEACRQLRQWLDEGLPTMRISVNLSLRQFFQNDLTKIVSHALESCNLQPDQLELEITESMTLNIELALKKLHKLKSLGVQIAVDDFGTGYSSLSYLHQFPVDRLKIDQSFIQRLFIEKSSEAIVETILSMGKHLGLELIAEGVETEEQMEFLKQLHCQQVQGYYISKPLPAEDFFQLVRNREL</sequence>
<feature type="transmembrane region" description="Helical" evidence="1">
    <location>
        <begin position="141"/>
        <end position="161"/>
    </location>
</feature>
<dbReference type="CDD" id="cd00130">
    <property type="entry name" value="PAS"/>
    <property type="match status" value="1"/>
</dbReference>
<dbReference type="InterPro" id="IPR001633">
    <property type="entry name" value="EAL_dom"/>
</dbReference>
<feature type="domain" description="EAL" evidence="4">
    <location>
        <begin position="574"/>
        <end position="827"/>
    </location>
</feature>
<feature type="transmembrane region" description="Helical" evidence="1">
    <location>
        <begin position="7"/>
        <end position="27"/>
    </location>
</feature>
<dbReference type="PANTHER" id="PTHR44757">
    <property type="entry name" value="DIGUANYLATE CYCLASE DGCP"/>
    <property type="match status" value="1"/>
</dbReference>
<keyword evidence="1" id="KW-0812">Transmembrane</keyword>
<dbReference type="SUPFAM" id="SSF55785">
    <property type="entry name" value="PYP-like sensor domain (PAS domain)"/>
    <property type="match status" value="1"/>
</dbReference>
<dbReference type="PROSITE" id="PS50883">
    <property type="entry name" value="EAL"/>
    <property type="match status" value="1"/>
</dbReference>
<feature type="domain" description="PAC" evidence="3">
    <location>
        <begin position="351"/>
        <end position="403"/>
    </location>
</feature>
<dbReference type="Gene3D" id="3.20.20.450">
    <property type="entry name" value="EAL domain"/>
    <property type="match status" value="1"/>
</dbReference>
<feature type="transmembrane region" description="Helical" evidence="1">
    <location>
        <begin position="39"/>
        <end position="62"/>
    </location>
</feature>
<dbReference type="RefSeq" id="WP_338753233.1">
    <property type="nucleotide sequence ID" value="NZ_CP147404.1"/>
</dbReference>
<dbReference type="SUPFAM" id="SSF55073">
    <property type="entry name" value="Nucleotide cyclase"/>
    <property type="match status" value="1"/>
</dbReference>
<dbReference type="Pfam" id="PF00563">
    <property type="entry name" value="EAL"/>
    <property type="match status" value="1"/>
</dbReference>
<dbReference type="InterPro" id="IPR000700">
    <property type="entry name" value="PAS-assoc_C"/>
</dbReference>
<feature type="transmembrane region" description="Helical" evidence="1">
    <location>
        <begin position="111"/>
        <end position="129"/>
    </location>
</feature>
<evidence type="ECO:0000259" key="5">
    <source>
        <dbReference type="PROSITE" id="PS50887"/>
    </source>
</evidence>
<protein>
    <submittedName>
        <fullName evidence="6">EAL domain-containing protein</fullName>
    </submittedName>
</protein>
<dbReference type="PROSITE" id="PS50887">
    <property type="entry name" value="GGDEF"/>
    <property type="match status" value="1"/>
</dbReference>
<dbReference type="Pfam" id="PF13426">
    <property type="entry name" value="PAS_9"/>
    <property type="match status" value="1"/>
</dbReference>
<dbReference type="InterPro" id="IPR000014">
    <property type="entry name" value="PAS"/>
</dbReference>
<evidence type="ECO:0000313" key="7">
    <source>
        <dbReference type="Proteomes" id="UP001387364"/>
    </source>
</evidence>
<name>A0ABZ2N7Y0_9BACI</name>
<dbReference type="Gene3D" id="3.30.70.270">
    <property type="match status" value="1"/>
</dbReference>
<accession>A0ABZ2N7Y0</accession>
<dbReference type="CDD" id="cd01949">
    <property type="entry name" value="GGDEF"/>
    <property type="match status" value="1"/>
</dbReference>
<proteinExistence type="predicted"/>
<evidence type="ECO:0000256" key="1">
    <source>
        <dbReference type="SAM" id="Phobius"/>
    </source>
</evidence>
<dbReference type="InterPro" id="IPR035919">
    <property type="entry name" value="EAL_sf"/>
</dbReference>
<dbReference type="SMART" id="SM00052">
    <property type="entry name" value="EAL"/>
    <property type="match status" value="1"/>
</dbReference>
<dbReference type="InterPro" id="IPR001610">
    <property type="entry name" value="PAC"/>
</dbReference>
<gene>
    <name evidence="6" type="ORF">WDJ61_03640</name>
</gene>